<dbReference type="RefSeq" id="WP_182705830.1">
    <property type="nucleotide sequence ID" value="NZ_JACJII010000001.1"/>
</dbReference>
<accession>A0A7W3MYQ4</accession>
<sequence length="353" mass="37997">MNNPTARADRPTLTIRSPQDAVSAVPYLLGFHPAHSLVAVGYAGTGGNTCAMRLDLPHPGEADLAHSLADRVAEALTRNGFHHAMLLGYGDAEHVAPVIDVTRRSLEAHGISIQEALRVHDGRWWSYLCDNPGCCPADGTPYDISSSIVAAEATLAGHAAYPDRDALVESVRRLPDTDGRIRAATGRAERRLIGWIATGRPSKEIRADMVKEAVPLVTRLTAAVPDALPTDDETAWLGVLLTDLRVRDEAWVRINADDPANDITLWRHVVQRVHSPYVPAPACLLAYAAYCTGDGGLANVALDRAAEADPAYSLAALLREVIHAAIPPSRARLHMTPEQLATAYAEQEEPTPP</sequence>
<organism evidence="1 2">
    <name type="scientific">Thermomonospora cellulosilytica</name>
    <dbReference type="NCBI Taxonomy" id="1411118"/>
    <lineage>
        <taxon>Bacteria</taxon>
        <taxon>Bacillati</taxon>
        <taxon>Actinomycetota</taxon>
        <taxon>Actinomycetes</taxon>
        <taxon>Streptosporangiales</taxon>
        <taxon>Thermomonosporaceae</taxon>
        <taxon>Thermomonospora</taxon>
    </lineage>
</organism>
<dbReference type="EMBL" id="JACJII010000001">
    <property type="protein sequence ID" value="MBA9004328.1"/>
    <property type="molecule type" value="Genomic_DNA"/>
</dbReference>
<reference evidence="1 2" key="1">
    <citation type="submission" date="2020-08" db="EMBL/GenBank/DDBJ databases">
        <title>Sequencing the genomes of 1000 actinobacteria strains.</title>
        <authorList>
            <person name="Klenk H.-P."/>
        </authorList>
    </citation>
    <scope>NUCLEOTIDE SEQUENCE [LARGE SCALE GENOMIC DNA]</scope>
    <source>
        <strain evidence="1 2">DSM 45823</strain>
    </source>
</reference>
<comment type="caution">
    <text evidence="1">The sequence shown here is derived from an EMBL/GenBank/DDBJ whole genome shotgun (WGS) entry which is preliminary data.</text>
</comment>
<dbReference type="Pfam" id="PF13830">
    <property type="entry name" value="DUF4192"/>
    <property type="match status" value="1"/>
</dbReference>
<dbReference type="Proteomes" id="UP000539313">
    <property type="component" value="Unassembled WGS sequence"/>
</dbReference>
<dbReference type="InterPro" id="IPR025447">
    <property type="entry name" value="DUF4192"/>
</dbReference>
<name>A0A7W3MYQ4_9ACTN</name>
<evidence type="ECO:0008006" key="3">
    <source>
        <dbReference type="Google" id="ProtNLM"/>
    </source>
</evidence>
<protein>
    <recommendedName>
        <fullName evidence="3">DUF4192 domain-containing protein</fullName>
    </recommendedName>
</protein>
<dbReference type="AlphaFoldDB" id="A0A7W3MYQ4"/>
<keyword evidence="2" id="KW-1185">Reference proteome</keyword>
<proteinExistence type="predicted"/>
<evidence type="ECO:0000313" key="1">
    <source>
        <dbReference type="EMBL" id="MBA9004328.1"/>
    </source>
</evidence>
<evidence type="ECO:0000313" key="2">
    <source>
        <dbReference type="Proteomes" id="UP000539313"/>
    </source>
</evidence>
<gene>
    <name evidence="1" type="ORF">HNR21_003210</name>
</gene>